<feature type="transmembrane region" description="Helical" evidence="1">
    <location>
        <begin position="144"/>
        <end position="165"/>
    </location>
</feature>
<dbReference type="Proteomes" id="UP001232148">
    <property type="component" value="Unassembled WGS sequence"/>
</dbReference>
<evidence type="ECO:0000256" key="1">
    <source>
        <dbReference type="SAM" id="Phobius"/>
    </source>
</evidence>
<gene>
    <name evidence="2" type="ORF">LX32DRAFT_314989</name>
</gene>
<protein>
    <submittedName>
        <fullName evidence="2">Uncharacterized protein</fullName>
    </submittedName>
</protein>
<comment type="caution">
    <text evidence="2">The sequence shown here is derived from an EMBL/GenBank/DDBJ whole genome shotgun (WGS) entry which is preliminary data.</text>
</comment>
<organism evidence="2 3">
    <name type="scientific">Colletotrichum zoysiae</name>
    <dbReference type="NCBI Taxonomy" id="1216348"/>
    <lineage>
        <taxon>Eukaryota</taxon>
        <taxon>Fungi</taxon>
        <taxon>Dikarya</taxon>
        <taxon>Ascomycota</taxon>
        <taxon>Pezizomycotina</taxon>
        <taxon>Sordariomycetes</taxon>
        <taxon>Hypocreomycetidae</taxon>
        <taxon>Glomerellales</taxon>
        <taxon>Glomerellaceae</taxon>
        <taxon>Colletotrichum</taxon>
        <taxon>Colletotrichum graminicola species complex</taxon>
    </lineage>
</organism>
<dbReference type="AlphaFoldDB" id="A0AAD9M6H9"/>
<evidence type="ECO:0000313" key="3">
    <source>
        <dbReference type="Proteomes" id="UP001232148"/>
    </source>
</evidence>
<accession>A0AAD9M6H9</accession>
<dbReference type="EMBL" id="MU842848">
    <property type="protein sequence ID" value="KAK2030735.1"/>
    <property type="molecule type" value="Genomic_DNA"/>
</dbReference>
<reference evidence="2" key="1">
    <citation type="submission" date="2021-06" db="EMBL/GenBank/DDBJ databases">
        <title>Comparative genomics, transcriptomics and evolutionary studies reveal genomic signatures of adaptation to plant cell wall in hemibiotrophic fungi.</title>
        <authorList>
            <consortium name="DOE Joint Genome Institute"/>
            <person name="Baroncelli R."/>
            <person name="Diaz J.F."/>
            <person name="Benocci T."/>
            <person name="Peng M."/>
            <person name="Battaglia E."/>
            <person name="Haridas S."/>
            <person name="Andreopoulos W."/>
            <person name="Labutti K."/>
            <person name="Pangilinan J."/>
            <person name="Floch G.L."/>
            <person name="Makela M.R."/>
            <person name="Henrissat B."/>
            <person name="Grigoriev I.V."/>
            <person name="Crouch J.A."/>
            <person name="De Vries R.P."/>
            <person name="Sukno S.A."/>
            <person name="Thon M.R."/>
        </authorList>
    </citation>
    <scope>NUCLEOTIDE SEQUENCE</scope>
    <source>
        <strain evidence="2">MAFF235873</strain>
    </source>
</reference>
<keyword evidence="3" id="KW-1185">Reference proteome</keyword>
<keyword evidence="1" id="KW-0812">Transmembrane</keyword>
<keyword evidence="1" id="KW-0472">Membrane</keyword>
<name>A0AAD9M6H9_9PEZI</name>
<sequence>MADENRTAGSYVQAGHARWIDQQKARDFKFILDVCCWFDLAFVFTVLQLAFFVAFALMPPPEGHALEDWLSLVRGLRTTAVLSYELPFIFRKTRWISICRRHRLPSNMSDFGSTMSLVEQLILIGTIEPQVIQLWHAHQLEEPLLGQSTGVLLTAFVVATAIFAVRKMVVRFVFLVDLAVYLKWKQQQPTLANPRDTASWHD</sequence>
<proteinExistence type="predicted"/>
<keyword evidence="1" id="KW-1133">Transmembrane helix</keyword>
<evidence type="ECO:0000313" key="2">
    <source>
        <dbReference type="EMBL" id="KAK2030735.1"/>
    </source>
</evidence>
<feature type="transmembrane region" description="Helical" evidence="1">
    <location>
        <begin position="30"/>
        <end position="57"/>
    </location>
</feature>